<dbReference type="EMBL" id="LDZF01000008">
    <property type="protein sequence ID" value="KMK14097.1"/>
    <property type="molecule type" value="Genomic_DNA"/>
</dbReference>
<dbReference type="Pfam" id="PF04339">
    <property type="entry name" value="FemAB_like"/>
    <property type="match status" value="1"/>
</dbReference>
<protein>
    <submittedName>
        <fullName evidence="1">ATP synthase subunit alpha</fullName>
    </submittedName>
</protein>
<comment type="caution">
    <text evidence="1">The sequence shown here is derived from an EMBL/GenBank/DDBJ whole genome shotgun (WGS) entry which is preliminary data.</text>
</comment>
<dbReference type="AlphaFoldDB" id="A0A0J5P0J4"/>
<dbReference type="SUPFAM" id="SSF55729">
    <property type="entry name" value="Acyl-CoA N-acyltransferases (Nat)"/>
    <property type="match status" value="1"/>
</dbReference>
<keyword evidence="2" id="KW-1185">Reference proteome</keyword>
<dbReference type="RefSeq" id="WP_048278800.1">
    <property type="nucleotide sequence ID" value="NZ_LDZF01000008.1"/>
</dbReference>
<dbReference type="Gene3D" id="3.40.630.30">
    <property type="match status" value="1"/>
</dbReference>
<proteinExistence type="predicted"/>
<evidence type="ECO:0000313" key="2">
    <source>
        <dbReference type="Proteomes" id="UP000036196"/>
    </source>
</evidence>
<reference evidence="1 2" key="1">
    <citation type="submission" date="2015-05" db="EMBL/GenBank/DDBJ databases">
        <title>Genome sequences of Pluralibacter gergoviae.</title>
        <authorList>
            <person name="Greninger A.L."/>
            <person name="Miller S."/>
        </authorList>
    </citation>
    <scope>NUCLEOTIDE SEQUENCE [LARGE SCALE GENOMIC DNA]</scope>
    <source>
        <strain evidence="1 2">JS81F13</strain>
    </source>
</reference>
<dbReference type="Proteomes" id="UP000036196">
    <property type="component" value="Unassembled WGS sequence"/>
</dbReference>
<dbReference type="InterPro" id="IPR016181">
    <property type="entry name" value="Acyl_CoA_acyltransferase"/>
</dbReference>
<accession>A0A0J5P0J4</accession>
<organism evidence="1 2">
    <name type="scientific">Pluralibacter gergoviae</name>
    <name type="common">Enterobacter gergoviae</name>
    <dbReference type="NCBI Taxonomy" id="61647"/>
    <lineage>
        <taxon>Bacteria</taxon>
        <taxon>Pseudomonadati</taxon>
        <taxon>Pseudomonadota</taxon>
        <taxon>Gammaproteobacteria</taxon>
        <taxon>Enterobacterales</taxon>
        <taxon>Enterobacteriaceae</taxon>
        <taxon>Pluralibacter</taxon>
    </lineage>
</organism>
<dbReference type="InterPro" id="IPR007434">
    <property type="entry name" value="FemAB-like"/>
</dbReference>
<dbReference type="PATRIC" id="fig|61647.15.peg.5263"/>
<sequence length="354" mass="40500">MAACHHGLEPQALIDAFIRHPPDGFLAHAAADGTPWFTTRFDLLTTLNNDDRDRLSRLPGFRVWRRLLRWPACFIGTTVSEYSPQPVGIEPADYLRRVRRLPGSPALTIIKDLPCDSPLLPAADNLAARRLFALAPREGFISVAGQALAYVPVHFDSIDEYLARLSHSRRRNLRRKLRSRDALRLEILPTGDPRLASAAWRGTLYRYYLAVYDQSEIHFDRLSADFFDALLQDPDSGGRLFCYWHNAHLVGFNLCYVHGGNLVDKYIGFDYAQALRFNLYFVSWFANLEYAIEQGLRYYVAGWTDPQVKAQLGASFTMTRHLVWVRNPLLRALLRRLSHHFESDSDILLQQGEA</sequence>
<evidence type="ECO:0000313" key="1">
    <source>
        <dbReference type="EMBL" id="KMK14097.1"/>
    </source>
</evidence>
<gene>
    <name evidence="1" type="ORF">ABW06_09495</name>
</gene>
<dbReference type="eggNOG" id="COG3146">
    <property type="taxonomic scope" value="Bacteria"/>
</dbReference>
<name>A0A0J5P0J4_PLUGE</name>
<dbReference type="STRING" id="61647.LG71_22335"/>